<dbReference type="Proteomes" id="UP001556367">
    <property type="component" value="Unassembled WGS sequence"/>
</dbReference>
<feature type="region of interest" description="Disordered" evidence="1">
    <location>
        <begin position="42"/>
        <end position="62"/>
    </location>
</feature>
<protein>
    <submittedName>
        <fullName evidence="2">Uncharacterized protein</fullName>
    </submittedName>
</protein>
<name>A0ABR3IU66_9AGAR</name>
<comment type="caution">
    <text evidence="2">The sequence shown here is derived from an EMBL/GenBank/DDBJ whole genome shotgun (WGS) entry which is preliminary data.</text>
</comment>
<evidence type="ECO:0000313" key="2">
    <source>
        <dbReference type="EMBL" id="KAL0946779.1"/>
    </source>
</evidence>
<evidence type="ECO:0000256" key="1">
    <source>
        <dbReference type="SAM" id="MobiDB-lite"/>
    </source>
</evidence>
<accession>A0ABR3IU66</accession>
<dbReference type="EMBL" id="JASNQZ010000015">
    <property type="protein sequence ID" value="KAL0946779.1"/>
    <property type="molecule type" value="Genomic_DNA"/>
</dbReference>
<gene>
    <name evidence="2" type="ORF">HGRIS_012952</name>
</gene>
<sequence length="238" mass="26829">MLLRFTSTDMLNTSLVDPITGNSVYDIVTGLHKSCSDWEAPSRASSSNTAASPSSMSPASTESTIEHRYTCIQDAQGKVVCEITWNGRHPSITFGHERIASLSDLFGRTDIPFQPKILALPTRFDADLVWTATPESLTLYDYVTEQTRGTFYQNIFRVPATKDSFLETGIPGLGSNYLAFEDHPFASAVETIVTFIMMEILRRGRFGLTPHTFKQPKLWQLSEARSMMTRRIRRRYTV</sequence>
<evidence type="ECO:0000313" key="3">
    <source>
        <dbReference type="Proteomes" id="UP001556367"/>
    </source>
</evidence>
<proteinExistence type="predicted"/>
<keyword evidence="3" id="KW-1185">Reference proteome</keyword>
<organism evidence="2 3">
    <name type="scientific">Hohenbuehelia grisea</name>
    <dbReference type="NCBI Taxonomy" id="104357"/>
    <lineage>
        <taxon>Eukaryota</taxon>
        <taxon>Fungi</taxon>
        <taxon>Dikarya</taxon>
        <taxon>Basidiomycota</taxon>
        <taxon>Agaricomycotina</taxon>
        <taxon>Agaricomycetes</taxon>
        <taxon>Agaricomycetidae</taxon>
        <taxon>Agaricales</taxon>
        <taxon>Pleurotineae</taxon>
        <taxon>Pleurotaceae</taxon>
        <taxon>Hohenbuehelia</taxon>
    </lineage>
</organism>
<reference evidence="3" key="1">
    <citation type="submission" date="2024-06" db="EMBL/GenBank/DDBJ databases">
        <title>Multi-omics analyses provide insights into the biosynthesis of the anticancer antibiotic pleurotin in Hohenbuehelia grisea.</title>
        <authorList>
            <person name="Weaver J.A."/>
            <person name="Alberti F."/>
        </authorList>
    </citation>
    <scope>NUCLEOTIDE SEQUENCE [LARGE SCALE GENOMIC DNA]</scope>
    <source>
        <strain evidence="3">T-177</strain>
    </source>
</reference>